<evidence type="ECO:0000313" key="5">
    <source>
        <dbReference type="Proteomes" id="UP000231086"/>
    </source>
</evidence>
<keyword evidence="2" id="KW-0812">Transmembrane</keyword>
<dbReference type="Proteomes" id="UP000231086">
    <property type="component" value="Unassembled WGS sequence"/>
</dbReference>
<dbReference type="InterPro" id="IPR004474">
    <property type="entry name" value="LytR_CpsA_psr"/>
</dbReference>
<feature type="transmembrane region" description="Helical" evidence="2">
    <location>
        <begin position="59"/>
        <end position="81"/>
    </location>
</feature>
<dbReference type="PANTHER" id="PTHR33392:SF6">
    <property type="entry name" value="POLYISOPRENYL-TEICHOIC ACID--PEPTIDOGLYCAN TEICHOIC ACID TRANSFERASE TAGU"/>
    <property type="match status" value="1"/>
</dbReference>
<dbReference type="AlphaFoldDB" id="A0A2M8KI93"/>
<keyword evidence="2" id="KW-1133">Transmembrane helix</keyword>
<dbReference type="Gene3D" id="3.40.630.190">
    <property type="entry name" value="LCP protein"/>
    <property type="match status" value="1"/>
</dbReference>
<evidence type="ECO:0000259" key="3">
    <source>
        <dbReference type="Pfam" id="PF03816"/>
    </source>
</evidence>
<feature type="domain" description="Cell envelope-related transcriptional attenuator" evidence="3">
    <location>
        <begin position="135"/>
        <end position="288"/>
    </location>
</feature>
<dbReference type="InterPro" id="IPR050922">
    <property type="entry name" value="LytR/CpsA/Psr_CW_biosynth"/>
</dbReference>
<sequence length="381" mass="42433">MNKNFMDEQKIKINIYTPKKSEDNVAGEHISAAGDDYVGRQQTDVGLEKTIAPSVWRRLIFVFWLVFLMVFIGGIFAALVYKTNFTFSKIKFASSELQPGLLPVHQLLPENDENRENILLLGYRGPDDPNGGLLTDTLMILSVEKSTDRVAMISIPRDLFIQIPGTKINEKINYAYAYGQEQRGGQGVLYIKAAIAQVTGLFIDNVVLVNFNAFSDLVDALGGINIYLKEPFVENIQFSKEIIIDLPVGENHLNGQTALYYIRSRYTTSDFDRAKRQQRVLLAIKDKATSLGVLANPIKVFALLDALGKNVKTDLGVGDIKNLLVLYGRLDFDTLQTKVFDTTPQGLLYADQSDTGAYILLPVGGNFDQIKAACQNIFTTK</sequence>
<keyword evidence="2" id="KW-0472">Membrane</keyword>
<dbReference type="Pfam" id="PF03816">
    <property type="entry name" value="LytR_cpsA_psr"/>
    <property type="match status" value="1"/>
</dbReference>
<dbReference type="PANTHER" id="PTHR33392">
    <property type="entry name" value="POLYISOPRENYL-TEICHOIC ACID--PEPTIDOGLYCAN TEICHOIC ACID TRANSFERASE TAGU"/>
    <property type="match status" value="1"/>
</dbReference>
<evidence type="ECO:0000313" key="4">
    <source>
        <dbReference type="EMBL" id="PJE59639.1"/>
    </source>
</evidence>
<reference evidence="5" key="1">
    <citation type="submission" date="2017-09" db="EMBL/GenBank/DDBJ databases">
        <title>Depth-based differentiation of microbial function through sediment-hosted aquifers and enrichment of novel symbionts in the deep terrestrial subsurface.</title>
        <authorList>
            <person name="Probst A.J."/>
            <person name="Ladd B."/>
            <person name="Jarett J.K."/>
            <person name="Geller-Mcgrath D.E."/>
            <person name="Sieber C.M.K."/>
            <person name="Emerson J.B."/>
            <person name="Anantharaman K."/>
            <person name="Thomas B.C."/>
            <person name="Malmstrom R."/>
            <person name="Stieglmeier M."/>
            <person name="Klingl A."/>
            <person name="Woyke T."/>
            <person name="Ryan C.M."/>
            <person name="Banfield J.F."/>
        </authorList>
    </citation>
    <scope>NUCLEOTIDE SEQUENCE [LARGE SCALE GENOMIC DNA]</scope>
</reference>
<dbReference type="NCBIfam" id="TIGR00350">
    <property type="entry name" value="lytR_cpsA_psr"/>
    <property type="match status" value="1"/>
</dbReference>
<evidence type="ECO:0000256" key="1">
    <source>
        <dbReference type="ARBA" id="ARBA00006068"/>
    </source>
</evidence>
<protein>
    <recommendedName>
        <fullName evidence="3">Cell envelope-related transcriptional attenuator domain-containing protein</fullName>
    </recommendedName>
</protein>
<organism evidence="4 5">
    <name type="scientific">Candidatus Portnoybacteria bacterium CG10_big_fil_rev_8_21_14_0_10_44_7</name>
    <dbReference type="NCBI Taxonomy" id="1974816"/>
    <lineage>
        <taxon>Bacteria</taxon>
        <taxon>Candidatus Portnoyibacteriota</taxon>
    </lineage>
</organism>
<gene>
    <name evidence="4" type="ORF">COU85_02585</name>
</gene>
<comment type="caution">
    <text evidence="4">The sequence shown here is derived from an EMBL/GenBank/DDBJ whole genome shotgun (WGS) entry which is preliminary data.</text>
</comment>
<proteinExistence type="inferred from homology"/>
<accession>A0A2M8KI93</accession>
<evidence type="ECO:0000256" key="2">
    <source>
        <dbReference type="SAM" id="Phobius"/>
    </source>
</evidence>
<dbReference type="EMBL" id="PFEA01000049">
    <property type="protein sequence ID" value="PJE59639.1"/>
    <property type="molecule type" value="Genomic_DNA"/>
</dbReference>
<comment type="similarity">
    <text evidence="1">Belongs to the LytR/CpsA/Psr (LCP) family.</text>
</comment>
<name>A0A2M8KI93_9BACT</name>